<evidence type="ECO:0000313" key="4">
    <source>
        <dbReference type="EMBL" id="CAB3243157.1"/>
    </source>
</evidence>
<dbReference type="Gene3D" id="3.30.479.30">
    <property type="entry name" value="Band 7 domain"/>
    <property type="match status" value="1"/>
</dbReference>
<comment type="similarity">
    <text evidence="1">Belongs to the band 7/mec-2 family.</text>
</comment>
<proteinExistence type="inferred from homology"/>
<protein>
    <recommendedName>
        <fullName evidence="3">Band 7 domain-containing protein</fullName>
    </recommendedName>
</protein>
<dbReference type="EMBL" id="CADEBD010000314">
    <property type="protein sequence ID" value="CAB3243157.1"/>
    <property type="molecule type" value="Genomic_DNA"/>
</dbReference>
<dbReference type="OrthoDB" id="2105077at2759"/>
<name>A0A8S1ADS0_ARCPL</name>
<evidence type="ECO:0000313" key="6">
    <source>
        <dbReference type="Proteomes" id="UP000494106"/>
    </source>
</evidence>
<dbReference type="PANTHER" id="PTHR10264">
    <property type="entry name" value="BAND 7 PROTEIN-RELATED"/>
    <property type="match status" value="1"/>
</dbReference>
<dbReference type="InterPro" id="IPR036013">
    <property type="entry name" value="Band_7/SPFH_dom_sf"/>
</dbReference>
<evidence type="ECO:0000313" key="5">
    <source>
        <dbReference type="EMBL" id="CAB3243213.1"/>
    </source>
</evidence>
<dbReference type="Proteomes" id="UP000494256">
    <property type="component" value="Unassembled WGS sequence"/>
</dbReference>
<dbReference type="FunFam" id="3.30.479.30:FF:000004">
    <property type="entry name" value="Putative membrane protease family, stomatin"/>
    <property type="match status" value="1"/>
</dbReference>
<keyword evidence="6" id="KW-1185">Reference proteome</keyword>
<dbReference type="InterPro" id="IPR001107">
    <property type="entry name" value="Band_7"/>
</dbReference>
<dbReference type="SMART" id="SM00244">
    <property type="entry name" value="PHB"/>
    <property type="match status" value="1"/>
</dbReference>
<evidence type="ECO:0000256" key="2">
    <source>
        <dbReference type="SAM" id="Phobius"/>
    </source>
</evidence>
<dbReference type="Proteomes" id="UP000494106">
    <property type="component" value="Unassembled WGS sequence"/>
</dbReference>
<keyword evidence="2" id="KW-0812">Transmembrane</keyword>
<keyword evidence="2" id="KW-0472">Membrane</keyword>
<dbReference type="Gene3D" id="6.10.250.2090">
    <property type="match status" value="1"/>
</dbReference>
<dbReference type="PRINTS" id="PR00721">
    <property type="entry name" value="STOMATIN"/>
</dbReference>
<dbReference type="AlphaFoldDB" id="A0A8S1ADS0"/>
<dbReference type="EMBL" id="CADEBC010000519">
    <property type="protein sequence ID" value="CAB3243213.1"/>
    <property type="molecule type" value="Genomic_DNA"/>
</dbReference>
<dbReference type="Pfam" id="PF01145">
    <property type="entry name" value="Band_7"/>
    <property type="match status" value="1"/>
</dbReference>
<feature type="domain" description="Band 7" evidence="3">
    <location>
        <begin position="66"/>
        <end position="225"/>
    </location>
</feature>
<sequence length="295" mass="33662">MSTPVSIQQSFVIENENYNEAHRSEQLNLQLMRTTTAPKENSIVETVLVGLSILLLVLLFPLSLLVVFVKVRQFERVVILRNGKLRHRETYGPGLIFYLPCIDSLKFLDLRVICHSVHPQETLTKDSLSMTVDAVVYYKIKDPILAVMRVTDYKHSTQYIAATTLRNAIGSKKLSEILKDRRAVSLQVFESMRNMTHNWGVQVLRVEIKDIRLPLQLQKAMAAEAESTRLASAKIKVAKAEIECNRSLQTATEMLMDNQWGMTLRYLQSLQTISGDKTHTIVIPYSVETLKNIFK</sequence>
<gene>
    <name evidence="4" type="ORF">APLA_LOCUS10248</name>
    <name evidence="5" type="ORF">APLA_LOCUS9391</name>
</gene>
<feature type="transmembrane region" description="Helical" evidence="2">
    <location>
        <begin position="47"/>
        <end position="69"/>
    </location>
</feature>
<evidence type="ECO:0000256" key="1">
    <source>
        <dbReference type="ARBA" id="ARBA00008164"/>
    </source>
</evidence>
<dbReference type="SUPFAM" id="SSF117892">
    <property type="entry name" value="Band 7/SPFH domain"/>
    <property type="match status" value="1"/>
</dbReference>
<evidence type="ECO:0000313" key="7">
    <source>
        <dbReference type="Proteomes" id="UP000494256"/>
    </source>
</evidence>
<organism evidence="4 7">
    <name type="scientific">Arctia plantaginis</name>
    <name type="common">Wood tiger moth</name>
    <name type="synonym">Phalaena plantaginis</name>
    <dbReference type="NCBI Taxonomy" id="874455"/>
    <lineage>
        <taxon>Eukaryota</taxon>
        <taxon>Metazoa</taxon>
        <taxon>Ecdysozoa</taxon>
        <taxon>Arthropoda</taxon>
        <taxon>Hexapoda</taxon>
        <taxon>Insecta</taxon>
        <taxon>Pterygota</taxon>
        <taxon>Neoptera</taxon>
        <taxon>Endopterygota</taxon>
        <taxon>Lepidoptera</taxon>
        <taxon>Glossata</taxon>
        <taxon>Ditrysia</taxon>
        <taxon>Noctuoidea</taxon>
        <taxon>Erebidae</taxon>
        <taxon>Arctiinae</taxon>
        <taxon>Arctia</taxon>
    </lineage>
</organism>
<dbReference type="InterPro" id="IPR043202">
    <property type="entry name" value="Band-7_stomatin-like"/>
</dbReference>
<comment type="caution">
    <text evidence="4">The sequence shown here is derived from an EMBL/GenBank/DDBJ whole genome shotgun (WGS) entry which is preliminary data.</text>
</comment>
<dbReference type="PANTHER" id="PTHR10264:SF19">
    <property type="entry name" value="AT06885P-RELATED"/>
    <property type="match status" value="1"/>
</dbReference>
<keyword evidence="2" id="KW-1133">Transmembrane helix</keyword>
<dbReference type="GO" id="GO:0009898">
    <property type="term" value="C:cytoplasmic side of plasma membrane"/>
    <property type="evidence" value="ECO:0007669"/>
    <property type="project" value="UniProtKB-ARBA"/>
</dbReference>
<accession>A0A8S1ADS0</accession>
<reference evidence="6 7" key="1">
    <citation type="submission" date="2020-04" db="EMBL/GenBank/DDBJ databases">
        <authorList>
            <person name="Wallbank WR R."/>
            <person name="Pardo Diaz C."/>
            <person name="Kozak K."/>
            <person name="Martin S."/>
            <person name="Jiggins C."/>
            <person name="Moest M."/>
            <person name="Warren A I."/>
            <person name="Byers J.R.P. K."/>
            <person name="Montejo-Kovacevich G."/>
            <person name="Yen C E."/>
        </authorList>
    </citation>
    <scope>NUCLEOTIDE SEQUENCE [LARGE SCALE GENOMIC DNA]</scope>
</reference>
<evidence type="ECO:0000259" key="3">
    <source>
        <dbReference type="SMART" id="SM00244"/>
    </source>
</evidence>
<dbReference type="InterPro" id="IPR001972">
    <property type="entry name" value="Stomatin_HflK_fam"/>
</dbReference>